<proteinExistence type="predicted"/>
<dbReference type="OrthoDB" id="9802264at2"/>
<dbReference type="PANTHER" id="PTHR42781:SF4">
    <property type="entry name" value="SPERMIDINE_PUTRESCINE IMPORT ATP-BINDING PROTEIN POTA"/>
    <property type="match status" value="1"/>
</dbReference>
<dbReference type="InterPro" id="IPR003439">
    <property type="entry name" value="ABC_transporter-like_ATP-bd"/>
</dbReference>
<name>A0A1I3R143_9RHOB</name>
<keyword evidence="1" id="KW-0813">Transport</keyword>
<dbReference type="PROSITE" id="PS50893">
    <property type="entry name" value="ABC_TRANSPORTER_2"/>
    <property type="match status" value="1"/>
</dbReference>
<dbReference type="InterPro" id="IPR003593">
    <property type="entry name" value="AAA+_ATPase"/>
</dbReference>
<evidence type="ECO:0000256" key="3">
    <source>
        <dbReference type="ARBA" id="ARBA00022840"/>
    </source>
</evidence>
<dbReference type="Pfam" id="PF00005">
    <property type="entry name" value="ABC_tran"/>
    <property type="match status" value="1"/>
</dbReference>
<gene>
    <name evidence="5" type="ORF">SAMN04488138_104222</name>
</gene>
<dbReference type="InterPro" id="IPR027417">
    <property type="entry name" value="P-loop_NTPase"/>
</dbReference>
<keyword evidence="2" id="KW-0547">Nucleotide-binding</keyword>
<dbReference type="InterPro" id="IPR050093">
    <property type="entry name" value="ABC_SmlMolc_Importer"/>
</dbReference>
<accession>A0A1I3R143</accession>
<dbReference type="AlphaFoldDB" id="A0A1I3R143"/>
<evidence type="ECO:0000259" key="4">
    <source>
        <dbReference type="PROSITE" id="PS50893"/>
    </source>
</evidence>
<dbReference type="EMBL" id="FORY01000004">
    <property type="protein sequence ID" value="SFJ40058.1"/>
    <property type="molecule type" value="Genomic_DNA"/>
</dbReference>
<protein>
    <submittedName>
        <fullName evidence="5">Putative thiamine transport system ATP-binding protein</fullName>
    </submittedName>
</protein>
<evidence type="ECO:0000256" key="1">
    <source>
        <dbReference type="ARBA" id="ARBA00022448"/>
    </source>
</evidence>
<feature type="domain" description="ABC transporter" evidence="4">
    <location>
        <begin position="3"/>
        <end position="215"/>
    </location>
</feature>
<dbReference type="RefSeq" id="WP_082715307.1">
    <property type="nucleotide sequence ID" value="NZ_FORY01000004.1"/>
</dbReference>
<dbReference type="PANTHER" id="PTHR42781">
    <property type="entry name" value="SPERMIDINE/PUTRESCINE IMPORT ATP-BINDING PROTEIN POTA"/>
    <property type="match status" value="1"/>
</dbReference>
<evidence type="ECO:0000256" key="2">
    <source>
        <dbReference type="ARBA" id="ARBA00022741"/>
    </source>
</evidence>
<dbReference type="GO" id="GO:0005524">
    <property type="term" value="F:ATP binding"/>
    <property type="evidence" value="ECO:0007669"/>
    <property type="project" value="UniProtKB-KW"/>
</dbReference>
<dbReference type="GO" id="GO:0016887">
    <property type="term" value="F:ATP hydrolysis activity"/>
    <property type="evidence" value="ECO:0007669"/>
    <property type="project" value="InterPro"/>
</dbReference>
<dbReference type="SMART" id="SM00382">
    <property type="entry name" value="AAA"/>
    <property type="match status" value="1"/>
</dbReference>
<evidence type="ECO:0000313" key="5">
    <source>
        <dbReference type="EMBL" id="SFJ40058.1"/>
    </source>
</evidence>
<dbReference type="STRING" id="576117.SAMN04488138_104222"/>
<keyword evidence="3 5" id="KW-0067">ATP-binding</keyword>
<dbReference type="GeneID" id="98664455"/>
<keyword evidence="6" id="KW-1185">Reference proteome</keyword>
<dbReference type="Gene3D" id="3.40.50.300">
    <property type="entry name" value="P-loop containing nucleotide triphosphate hydrolases"/>
    <property type="match status" value="1"/>
</dbReference>
<reference evidence="5 6" key="1">
    <citation type="submission" date="2016-10" db="EMBL/GenBank/DDBJ databases">
        <authorList>
            <person name="de Groot N.N."/>
        </authorList>
    </citation>
    <scope>NUCLEOTIDE SEQUENCE [LARGE SCALE GENOMIC DNA]</scope>
    <source>
        <strain evidence="5 6">CGMCC 1.8891</strain>
    </source>
</reference>
<dbReference type="Proteomes" id="UP000183299">
    <property type="component" value="Unassembled WGS sequence"/>
</dbReference>
<organism evidence="5 6">
    <name type="scientific">Celeribacter halophilus</name>
    <dbReference type="NCBI Taxonomy" id="576117"/>
    <lineage>
        <taxon>Bacteria</taxon>
        <taxon>Pseudomonadati</taxon>
        <taxon>Pseudomonadota</taxon>
        <taxon>Alphaproteobacteria</taxon>
        <taxon>Rhodobacterales</taxon>
        <taxon>Roseobacteraceae</taxon>
        <taxon>Celeribacter</taxon>
    </lineage>
</organism>
<sequence length="215" mass="22448">MSLDLDALSIRAMNGQPLFAPLSLTIPAGEVVTVMGPSGVGKSTLLDAIGGHLGHGFHFSGAVRLNGRDVTSLPAEARRIGLMFQDALLFPHMSVGDNLAFGLPCSLRGRAKRRAAVETALTQAGLEGLYDRDPATLSGGQRARAALMRTLLAEPAALLLDEPFSKLDAGLREDMRSFTFEHVRSCAIPTLLVTHDPEDAAAAGGPVIALKAGGA</sequence>
<evidence type="ECO:0000313" key="6">
    <source>
        <dbReference type="Proteomes" id="UP000183299"/>
    </source>
</evidence>
<dbReference type="SUPFAM" id="SSF52540">
    <property type="entry name" value="P-loop containing nucleoside triphosphate hydrolases"/>
    <property type="match status" value="1"/>
</dbReference>